<dbReference type="InterPro" id="IPR036047">
    <property type="entry name" value="F-box-like_dom_sf"/>
</dbReference>
<dbReference type="Proteomes" id="UP001396898">
    <property type="component" value="Unassembled WGS sequence"/>
</dbReference>
<dbReference type="Pfam" id="PF00646">
    <property type="entry name" value="F-box"/>
    <property type="match status" value="1"/>
</dbReference>
<comment type="caution">
    <text evidence="3">The sequence shown here is derived from an EMBL/GenBank/DDBJ whole genome shotgun (WGS) entry which is preliminary data.</text>
</comment>
<dbReference type="PROSITE" id="PS50181">
    <property type="entry name" value="FBOX"/>
    <property type="match status" value="1"/>
</dbReference>
<dbReference type="InterPro" id="IPR001810">
    <property type="entry name" value="F-box_dom"/>
</dbReference>
<accession>A0ABR1SDI4</accession>
<keyword evidence="4" id="KW-1185">Reference proteome</keyword>
<name>A0ABR1SDI4_9PEZI</name>
<dbReference type="InterPro" id="IPR032675">
    <property type="entry name" value="LRR_dom_sf"/>
</dbReference>
<dbReference type="EMBL" id="JAQQWI010000007">
    <property type="protein sequence ID" value="KAK8029353.1"/>
    <property type="molecule type" value="Genomic_DNA"/>
</dbReference>
<evidence type="ECO:0000313" key="4">
    <source>
        <dbReference type="Proteomes" id="UP001396898"/>
    </source>
</evidence>
<dbReference type="SUPFAM" id="SSF81383">
    <property type="entry name" value="F-box domain"/>
    <property type="match status" value="1"/>
</dbReference>
<organism evidence="3 4">
    <name type="scientific">Apiospora marii</name>
    <dbReference type="NCBI Taxonomy" id="335849"/>
    <lineage>
        <taxon>Eukaryota</taxon>
        <taxon>Fungi</taxon>
        <taxon>Dikarya</taxon>
        <taxon>Ascomycota</taxon>
        <taxon>Pezizomycotina</taxon>
        <taxon>Sordariomycetes</taxon>
        <taxon>Xylariomycetidae</taxon>
        <taxon>Amphisphaeriales</taxon>
        <taxon>Apiosporaceae</taxon>
        <taxon>Apiospora</taxon>
    </lineage>
</organism>
<reference evidence="3 4" key="1">
    <citation type="submission" date="2023-01" db="EMBL/GenBank/DDBJ databases">
        <title>Analysis of 21 Apiospora genomes using comparative genomics revels a genus with tremendous synthesis potential of carbohydrate active enzymes and secondary metabolites.</title>
        <authorList>
            <person name="Sorensen T."/>
        </authorList>
    </citation>
    <scope>NUCLEOTIDE SEQUENCE [LARGE SCALE GENOMIC DNA]</scope>
    <source>
        <strain evidence="3 4">CBS 20057</strain>
    </source>
</reference>
<evidence type="ECO:0000256" key="1">
    <source>
        <dbReference type="SAM" id="MobiDB-lite"/>
    </source>
</evidence>
<gene>
    <name evidence="3" type="ORF">PG991_006409</name>
</gene>
<proteinExistence type="predicted"/>
<feature type="compositionally biased region" description="Basic residues" evidence="1">
    <location>
        <begin position="1"/>
        <end position="16"/>
    </location>
</feature>
<evidence type="ECO:0000259" key="2">
    <source>
        <dbReference type="PROSITE" id="PS50181"/>
    </source>
</evidence>
<dbReference type="Gene3D" id="3.80.10.10">
    <property type="entry name" value="Ribonuclease Inhibitor"/>
    <property type="match status" value="1"/>
</dbReference>
<feature type="domain" description="F-box" evidence="2">
    <location>
        <begin position="32"/>
        <end position="78"/>
    </location>
</feature>
<evidence type="ECO:0000313" key="3">
    <source>
        <dbReference type="EMBL" id="KAK8029353.1"/>
    </source>
</evidence>
<protein>
    <recommendedName>
        <fullName evidence="2">F-box domain-containing protein</fullName>
    </recommendedName>
</protein>
<sequence length="637" mass="71640">MKRKCGKVRRKDRKKLPPVISSRKPVPLDPTKPCLAQLPDNLILLILEPLPVEDLLQVAPVSSHLYDHARDVQYYEVHIDLGRRQHALPRLDLVLRLCRVPIIRSLVITGQITGEASEAEMDEEVFPILSRIGFDMLRHAFDLRDFHWRVQNGTTTEPIPYFILESLPARTRLHLTFHHDCNDETQALAQEFLARLQGNLNLKSLVAGGRRGNGGDKSEIMRGLQGLLTSCPNLTSFSGSDHGDNLHHRGPRLSSVGLGLIAGQRPAAPLEELGLETYEWGSYPDNLNWSRLTVLRGVDDNTAQYLVPKLTNLQRLEVGEAYRHVCERDVLEQVCSPLEALSLTSYTEVTHRDDPTGPYYDPCFRPSGILRFGATLRELTLLEPISDAGLRELSRGLPRLETLALDPYMPYSALGPSYDGEEFLEAVAGFPRLRSLELWTASSCYIPDRPIAVDLARAVFARLRARSDSVRRLVLHSGAKPKYPTNWETFTNFIHLECRLVYEGCAGGSASGEGGEEEEEEDMHGYYVSVSSPDLGSAQNLELDRLARLPPKDRPIRLVAELGEQEMLIKAALEGPQVRDEWDACQREKARRASKDKVAEQRNRFSHLASNLRESRNKMWKGLLSQIGHVERDPPGC</sequence>
<feature type="region of interest" description="Disordered" evidence="1">
    <location>
        <begin position="1"/>
        <end position="25"/>
    </location>
</feature>